<dbReference type="EMBL" id="BAAAZR010000063">
    <property type="protein sequence ID" value="GAA3846214.1"/>
    <property type="molecule type" value="Genomic_DNA"/>
</dbReference>
<dbReference type="RefSeq" id="WP_344953567.1">
    <property type="nucleotide sequence ID" value="NZ_BAAAZR010000063.1"/>
</dbReference>
<reference evidence="2" key="1">
    <citation type="journal article" date="2019" name="Int. J. Syst. Evol. Microbiol.">
        <title>The Global Catalogue of Microorganisms (GCM) 10K type strain sequencing project: providing services to taxonomists for standard genome sequencing and annotation.</title>
        <authorList>
            <consortium name="The Broad Institute Genomics Platform"/>
            <consortium name="The Broad Institute Genome Sequencing Center for Infectious Disease"/>
            <person name="Wu L."/>
            <person name="Ma J."/>
        </authorList>
    </citation>
    <scope>NUCLEOTIDE SEQUENCE [LARGE SCALE GENOMIC DNA]</scope>
    <source>
        <strain evidence="2">JCM 16908</strain>
    </source>
</reference>
<protein>
    <recommendedName>
        <fullName evidence="3">Peptide chain release factor subunit 1</fullName>
    </recommendedName>
</protein>
<dbReference type="Proteomes" id="UP001500888">
    <property type="component" value="Unassembled WGS sequence"/>
</dbReference>
<dbReference type="Pfam" id="PF18854">
    <property type="entry name" value="baeRF_family10"/>
    <property type="match status" value="1"/>
</dbReference>
<evidence type="ECO:0000313" key="2">
    <source>
        <dbReference type="Proteomes" id="UP001500888"/>
    </source>
</evidence>
<dbReference type="InterPro" id="IPR041202">
    <property type="entry name" value="BaeRF_family10"/>
</dbReference>
<name>A0ABP7JJ78_9ACTN</name>
<evidence type="ECO:0008006" key="3">
    <source>
        <dbReference type="Google" id="ProtNLM"/>
    </source>
</evidence>
<organism evidence="1 2">
    <name type="scientific">Sphaerisporangium flaviroseum</name>
    <dbReference type="NCBI Taxonomy" id="509199"/>
    <lineage>
        <taxon>Bacteria</taxon>
        <taxon>Bacillati</taxon>
        <taxon>Actinomycetota</taxon>
        <taxon>Actinomycetes</taxon>
        <taxon>Streptosporangiales</taxon>
        <taxon>Streptosporangiaceae</taxon>
        <taxon>Sphaerisporangium</taxon>
    </lineage>
</organism>
<gene>
    <name evidence="1" type="ORF">GCM10022226_82180</name>
</gene>
<dbReference type="InterPro" id="IPR042226">
    <property type="entry name" value="eFR1_2_sf"/>
</dbReference>
<dbReference type="Gene3D" id="3.30.420.60">
    <property type="entry name" value="eRF1 domain 2"/>
    <property type="match status" value="1"/>
</dbReference>
<accession>A0ABP7JJ78</accession>
<proteinExistence type="predicted"/>
<sequence>MITTETIGRIIRYNGGDLPVVSLYAGVGQDGPTALRTQINSLLHEIRPLGEDDSLGRRARLSIRGDIERIENLEGLERVETGAVAVISCSEDDFFEQVILPRTVRDRVMVGTTPWVRPMLAVLDEFHRCCVLVVDRRSARAFELYQDEMREIDEVQDSALRKPNYAGWYGLAEPQVRNRADDLAKRHFRNVVRVLDELFRTGRYELLIVGGHPEEVPNFLEFLPHDLRPKVAGTFTIDPRTATTADIRRDAGRVAERYERDEERRWVAEVMERAATRRPAALGLDDCLWAASVAAVGRLLVQEGATAPGVVCDESGWLATAGDTCPLCGRATRRSPDVIDELAQAVITESGSVEHVLADTELKDHVVAASLRFPLPPRPPLDGPA</sequence>
<keyword evidence="2" id="KW-1185">Reference proteome</keyword>
<comment type="caution">
    <text evidence="1">The sequence shown here is derived from an EMBL/GenBank/DDBJ whole genome shotgun (WGS) entry which is preliminary data.</text>
</comment>
<evidence type="ECO:0000313" key="1">
    <source>
        <dbReference type="EMBL" id="GAA3846214.1"/>
    </source>
</evidence>